<sequence length="140" mass="15090">MYDAILVPTDGSEAAMDAAKHAYSLGERYDATVHVLSVVTNSESATIVGQGDEKLDTLRERGTDSTRRIVEEALSRDVDAVGAVEIGTPDRTILGYAEENDIDVIVMSTHARSGVGRFLRGSVTEQVIRDGETPVLAIQR</sequence>
<evidence type="ECO:0000259" key="2">
    <source>
        <dbReference type="Pfam" id="PF00582"/>
    </source>
</evidence>
<proteinExistence type="inferred from homology"/>
<dbReference type="InterPro" id="IPR006016">
    <property type="entry name" value="UspA"/>
</dbReference>
<keyword evidence="6" id="KW-1185">Reference proteome</keyword>
<dbReference type="PANTHER" id="PTHR46268:SF6">
    <property type="entry name" value="UNIVERSAL STRESS PROTEIN UP12"/>
    <property type="match status" value="1"/>
</dbReference>
<dbReference type="EMBL" id="FNKQ01000002">
    <property type="protein sequence ID" value="SDQ46976.1"/>
    <property type="molecule type" value="Genomic_DNA"/>
</dbReference>
<dbReference type="EMBL" id="QQST01000001">
    <property type="protein sequence ID" value="RDI70644.1"/>
    <property type="molecule type" value="Genomic_DNA"/>
</dbReference>
<reference evidence="3 6" key="3">
    <citation type="submission" date="2018-07" db="EMBL/GenBank/DDBJ databases">
        <title>Genome sequence of extremly halophilic archaeon Halopelagius longus strain BC12-B1.</title>
        <authorList>
            <person name="Zhang X."/>
        </authorList>
    </citation>
    <scope>NUCLEOTIDE SEQUENCE [LARGE SCALE GENOMIC DNA]</scope>
    <source>
        <strain evidence="3 6">BC12-B1</strain>
    </source>
</reference>
<evidence type="ECO:0000313" key="4">
    <source>
        <dbReference type="EMBL" id="SDQ46976.1"/>
    </source>
</evidence>
<dbReference type="InterPro" id="IPR014729">
    <property type="entry name" value="Rossmann-like_a/b/a_fold"/>
</dbReference>
<dbReference type="PANTHER" id="PTHR46268">
    <property type="entry name" value="STRESS RESPONSE PROTEIN NHAX"/>
    <property type="match status" value="1"/>
</dbReference>
<evidence type="ECO:0000313" key="6">
    <source>
        <dbReference type="Proteomes" id="UP000255421"/>
    </source>
</evidence>
<organism evidence="4 5">
    <name type="scientific">Halopelagius longus</name>
    <dbReference type="NCBI Taxonomy" id="1236180"/>
    <lineage>
        <taxon>Archaea</taxon>
        <taxon>Methanobacteriati</taxon>
        <taxon>Methanobacteriota</taxon>
        <taxon>Stenosarchaea group</taxon>
        <taxon>Halobacteria</taxon>
        <taxon>Halobacteriales</taxon>
        <taxon>Haloferacaceae</taxon>
    </lineage>
</organism>
<accession>A0A1H1B6E5</accession>
<dbReference type="Proteomes" id="UP000255421">
    <property type="component" value="Unassembled WGS sequence"/>
</dbReference>
<dbReference type="RefSeq" id="WP_092535647.1">
    <property type="nucleotide sequence ID" value="NZ_FNKQ01000002.1"/>
</dbReference>
<dbReference type="InterPro" id="IPR006015">
    <property type="entry name" value="Universal_stress_UspA"/>
</dbReference>
<name>A0A1H1B6E5_9EURY</name>
<evidence type="ECO:0000313" key="3">
    <source>
        <dbReference type="EMBL" id="RDI70644.1"/>
    </source>
</evidence>
<dbReference type="Pfam" id="PF00582">
    <property type="entry name" value="Usp"/>
    <property type="match status" value="1"/>
</dbReference>
<evidence type="ECO:0000313" key="5">
    <source>
        <dbReference type="Proteomes" id="UP000199289"/>
    </source>
</evidence>
<dbReference type="Gene3D" id="3.40.50.620">
    <property type="entry name" value="HUPs"/>
    <property type="match status" value="1"/>
</dbReference>
<dbReference type="Proteomes" id="UP000199289">
    <property type="component" value="Unassembled WGS sequence"/>
</dbReference>
<reference evidence="5" key="1">
    <citation type="submission" date="2016-10" db="EMBL/GenBank/DDBJ databases">
        <authorList>
            <person name="Varghese N."/>
            <person name="Submissions S."/>
        </authorList>
    </citation>
    <scope>NUCLEOTIDE SEQUENCE [LARGE SCALE GENOMIC DNA]</scope>
    <source>
        <strain evidence="5">CGMCC 1.12397</strain>
    </source>
</reference>
<gene>
    <name evidence="3" type="ORF">DWB78_02280</name>
    <name evidence="4" type="ORF">SAMN05216278_1639</name>
</gene>
<dbReference type="SUPFAM" id="SSF52402">
    <property type="entry name" value="Adenine nucleotide alpha hydrolases-like"/>
    <property type="match status" value="1"/>
</dbReference>
<reference evidence="4" key="2">
    <citation type="submission" date="2016-10" db="EMBL/GenBank/DDBJ databases">
        <authorList>
            <person name="de Groot N.N."/>
        </authorList>
    </citation>
    <scope>NUCLEOTIDE SEQUENCE [LARGE SCALE GENOMIC DNA]</scope>
    <source>
        <strain evidence="4">CGMCC 1.12397</strain>
    </source>
</reference>
<feature type="domain" description="UspA" evidence="2">
    <location>
        <begin position="1"/>
        <end position="138"/>
    </location>
</feature>
<protein>
    <submittedName>
        <fullName evidence="3 4">Universal stress protein</fullName>
    </submittedName>
</protein>
<dbReference type="CDD" id="cd00293">
    <property type="entry name" value="USP-like"/>
    <property type="match status" value="1"/>
</dbReference>
<comment type="similarity">
    <text evidence="1">Belongs to the universal stress protein A family.</text>
</comment>
<dbReference type="PRINTS" id="PR01438">
    <property type="entry name" value="UNVRSLSTRESS"/>
</dbReference>
<dbReference type="AlphaFoldDB" id="A0A1H1B6E5"/>
<dbReference type="OrthoDB" id="105697at2157"/>
<evidence type="ECO:0000256" key="1">
    <source>
        <dbReference type="ARBA" id="ARBA00008791"/>
    </source>
</evidence>